<keyword evidence="1 6" id="KW-0808">Transferase</keyword>
<keyword evidence="5 6" id="KW-0464">Manganese</keyword>
<evidence type="ECO:0000256" key="2">
    <source>
        <dbReference type="ARBA" id="ARBA00022723"/>
    </source>
</evidence>
<accession>A0A0G3H0X2</accession>
<evidence type="ECO:0000256" key="1">
    <source>
        <dbReference type="ARBA" id="ARBA00022679"/>
    </source>
</evidence>
<dbReference type="NCBIfam" id="TIGR00173">
    <property type="entry name" value="menD"/>
    <property type="match status" value="1"/>
</dbReference>
<dbReference type="SUPFAM" id="SSF52518">
    <property type="entry name" value="Thiamin diphosphate-binding fold (THDP-binding)"/>
    <property type="match status" value="2"/>
</dbReference>
<keyword evidence="10" id="KW-1185">Reference proteome</keyword>
<comment type="pathway">
    <text evidence="6">Quinol/quinone metabolism; menaquinone biosynthesis.</text>
</comment>
<dbReference type="CDD" id="cd02009">
    <property type="entry name" value="TPP_SHCHC_synthase"/>
    <property type="match status" value="1"/>
</dbReference>
<dbReference type="OrthoDB" id="9791859at2"/>
<dbReference type="PIRSF" id="PIRSF004983">
    <property type="entry name" value="MenD"/>
    <property type="match status" value="1"/>
</dbReference>
<dbReference type="PANTHER" id="PTHR42916:SF1">
    <property type="entry name" value="PROTEIN PHYLLO, CHLOROPLASTIC"/>
    <property type="match status" value="1"/>
</dbReference>
<dbReference type="PANTHER" id="PTHR42916">
    <property type="entry name" value="2-SUCCINYL-5-ENOLPYRUVYL-6-HYDROXY-3-CYCLOHEXENE-1-CARBOXYLATE SYNTHASE"/>
    <property type="match status" value="1"/>
</dbReference>
<evidence type="ECO:0000256" key="4">
    <source>
        <dbReference type="ARBA" id="ARBA00023052"/>
    </source>
</evidence>
<dbReference type="HAMAP" id="MF_01659">
    <property type="entry name" value="MenD"/>
    <property type="match status" value="1"/>
</dbReference>
<evidence type="ECO:0000313" key="10">
    <source>
        <dbReference type="Proteomes" id="UP000035199"/>
    </source>
</evidence>
<reference evidence="9 10" key="1">
    <citation type="journal article" date="2015" name="Genome Announc.">
        <title>Complete Genome Sequence of the Type Strain Corynebacterium mustelae DSM 45274, Isolated from Various Tissues of a Male Ferret with Lethal Sepsis.</title>
        <authorList>
            <person name="Ruckert C."/>
            <person name="Eimer J."/>
            <person name="Winkler A."/>
            <person name="Tauch A."/>
        </authorList>
    </citation>
    <scope>NUCLEOTIDE SEQUENCE [LARGE SCALE GENOMIC DNA]</scope>
    <source>
        <strain evidence="9 10">DSM 45274</strain>
    </source>
</reference>
<organism evidence="9 10">
    <name type="scientific">Corynebacterium mustelae</name>
    <dbReference type="NCBI Taxonomy" id="571915"/>
    <lineage>
        <taxon>Bacteria</taxon>
        <taxon>Bacillati</taxon>
        <taxon>Actinomycetota</taxon>
        <taxon>Actinomycetes</taxon>
        <taxon>Mycobacteriales</taxon>
        <taxon>Corynebacteriaceae</taxon>
        <taxon>Corynebacterium</taxon>
    </lineage>
</organism>
<evidence type="ECO:0000256" key="6">
    <source>
        <dbReference type="HAMAP-Rule" id="MF_01659"/>
    </source>
</evidence>
<dbReference type="GO" id="GO:0070204">
    <property type="term" value="F:2-succinyl-5-enolpyruvyl-6-hydroxy-3-cyclohexene-1-carboxylic-acid synthase activity"/>
    <property type="evidence" value="ECO:0007669"/>
    <property type="project" value="UniProtKB-UniRule"/>
</dbReference>
<evidence type="ECO:0000256" key="3">
    <source>
        <dbReference type="ARBA" id="ARBA00022842"/>
    </source>
</evidence>
<reference evidence="10" key="2">
    <citation type="submission" date="2015-05" db="EMBL/GenBank/DDBJ databases">
        <title>Complete genome sequence of Corynebacterium mustelae DSM 45274, isolated from various tissues of a male ferret with lethal sepsis.</title>
        <authorList>
            <person name="Ruckert C."/>
            <person name="Albersmeier A."/>
            <person name="Winkler A."/>
            <person name="Tauch A."/>
        </authorList>
    </citation>
    <scope>NUCLEOTIDE SEQUENCE [LARGE SCALE GENOMIC DNA]</scope>
    <source>
        <strain evidence="10">DSM 45274</strain>
    </source>
</reference>
<dbReference type="Proteomes" id="UP000035199">
    <property type="component" value="Chromosome"/>
</dbReference>
<dbReference type="InterPro" id="IPR012001">
    <property type="entry name" value="Thiamin_PyroP_enz_TPP-bd_dom"/>
</dbReference>
<comment type="subunit">
    <text evidence="6">Homodimer.</text>
</comment>
<comment type="cofactor">
    <cofactor evidence="6">
        <name>thiamine diphosphate</name>
        <dbReference type="ChEBI" id="CHEBI:58937"/>
    </cofactor>
    <text evidence="6">Binds 1 thiamine pyrophosphate per subunit.</text>
</comment>
<dbReference type="InterPro" id="IPR029061">
    <property type="entry name" value="THDP-binding"/>
</dbReference>
<dbReference type="GO" id="GO:0009234">
    <property type="term" value="P:menaquinone biosynthetic process"/>
    <property type="evidence" value="ECO:0007669"/>
    <property type="project" value="UniProtKB-UniRule"/>
</dbReference>
<dbReference type="GO" id="GO:0030976">
    <property type="term" value="F:thiamine pyrophosphate binding"/>
    <property type="evidence" value="ECO:0007669"/>
    <property type="project" value="UniProtKB-UniRule"/>
</dbReference>
<dbReference type="GO" id="GO:0030145">
    <property type="term" value="F:manganese ion binding"/>
    <property type="evidence" value="ECO:0007669"/>
    <property type="project" value="UniProtKB-UniRule"/>
</dbReference>
<dbReference type="STRING" id="571915.CMUST_01815"/>
<dbReference type="Pfam" id="PF02775">
    <property type="entry name" value="TPP_enzyme_C"/>
    <property type="match status" value="1"/>
</dbReference>
<comment type="pathway">
    <text evidence="6">Quinol/quinone metabolism; 1,4-dihydroxy-2-naphthoate biosynthesis; 1,4-dihydroxy-2-naphthoate from chorismate: step 2/7.</text>
</comment>
<dbReference type="UniPathway" id="UPA01057">
    <property type="reaction ID" value="UER00164"/>
</dbReference>
<gene>
    <name evidence="6 9" type="primary">menD</name>
    <name evidence="9" type="ORF">CMUST_01815</name>
</gene>
<dbReference type="PATRIC" id="fig|571915.4.peg.386"/>
<dbReference type="InterPro" id="IPR011766">
    <property type="entry name" value="TPP_enzyme_TPP-bd"/>
</dbReference>
<dbReference type="UniPathway" id="UPA00079"/>
<feature type="domain" description="Thiamine pyrophosphate enzyme TPP-binding" evidence="7">
    <location>
        <begin position="392"/>
        <end position="520"/>
    </location>
</feature>
<keyword evidence="6" id="KW-0474">Menaquinone biosynthesis</keyword>
<proteinExistence type="inferred from homology"/>
<dbReference type="AlphaFoldDB" id="A0A0G3H0X2"/>
<dbReference type="EC" id="2.2.1.9" evidence="6"/>
<protein>
    <recommendedName>
        <fullName evidence="6">2-succinyl-5-enolpyruvyl-6-hydroxy-3-cyclohexene-1-carboxylate synthase</fullName>
        <shortName evidence="6">SEPHCHC synthase</shortName>
        <ecNumber evidence="6">2.2.1.9</ecNumber>
    </recommendedName>
    <alternativeName>
        <fullName evidence="6">Menaquinone biosynthesis protein MenD</fullName>
    </alternativeName>
</protein>
<comment type="catalytic activity">
    <reaction evidence="6">
        <text>isochorismate + 2-oxoglutarate + H(+) = 5-enolpyruvoyl-6-hydroxy-2-succinyl-cyclohex-3-ene-1-carboxylate + CO2</text>
        <dbReference type="Rhea" id="RHEA:25593"/>
        <dbReference type="ChEBI" id="CHEBI:15378"/>
        <dbReference type="ChEBI" id="CHEBI:16526"/>
        <dbReference type="ChEBI" id="CHEBI:16810"/>
        <dbReference type="ChEBI" id="CHEBI:29780"/>
        <dbReference type="ChEBI" id="CHEBI:58818"/>
        <dbReference type="EC" id="2.2.1.9"/>
    </reaction>
</comment>
<feature type="domain" description="Thiamine pyrophosphate enzyme N-terminal TPP-binding" evidence="8">
    <location>
        <begin position="12"/>
        <end position="122"/>
    </location>
</feature>
<keyword evidence="4 6" id="KW-0786">Thiamine pyrophosphate</keyword>
<name>A0A0G3H0X2_9CORY</name>
<dbReference type="EMBL" id="CP011542">
    <property type="protein sequence ID" value="AKK04712.1"/>
    <property type="molecule type" value="Genomic_DNA"/>
</dbReference>
<evidence type="ECO:0000256" key="5">
    <source>
        <dbReference type="ARBA" id="ARBA00023211"/>
    </source>
</evidence>
<dbReference type="RefSeq" id="WP_047261081.1">
    <property type="nucleotide sequence ID" value="NZ_CP011542.1"/>
</dbReference>
<evidence type="ECO:0000259" key="7">
    <source>
        <dbReference type="Pfam" id="PF02775"/>
    </source>
</evidence>
<dbReference type="GO" id="GO:0000287">
    <property type="term" value="F:magnesium ion binding"/>
    <property type="evidence" value="ECO:0007669"/>
    <property type="project" value="UniProtKB-UniRule"/>
</dbReference>
<dbReference type="InterPro" id="IPR004433">
    <property type="entry name" value="MenaQ_synth_MenD"/>
</dbReference>
<dbReference type="Gene3D" id="3.40.50.970">
    <property type="match status" value="2"/>
</dbReference>
<keyword evidence="3 6" id="KW-0460">Magnesium</keyword>
<comment type="similarity">
    <text evidence="6">Belongs to the TPP enzyme family. MenD subfamily.</text>
</comment>
<evidence type="ECO:0000259" key="8">
    <source>
        <dbReference type="Pfam" id="PF02776"/>
    </source>
</evidence>
<evidence type="ECO:0000313" key="9">
    <source>
        <dbReference type="EMBL" id="AKK04712.1"/>
    </source>
</evidence>
<sequence>MTFAQHSAAALAVALAEELARHITDVVICPGSRNSPLSLALIARPDVRVHSRIDERSAAFAALGMARVTGRHVGVVTTSGTAVANCLPAVVEARHAHVPLAIISADRPVDLVGTGANQTIEQRGLLTLPTIDVATVADLSMLVDAFTAPVVHINARFAEPLVAGLPLVPEPVARHNNYQLIGQVDHGVVDVDLRVRTLVIAGDEAWAVPGLEDVPTIAEPSAPTPYHPVHPLAAPVFAKTQVSAAGFVVDTKVEQVIVVGHPTLHRDVLKLVADPDVDVVVLTRTDTVTNPFRKQVRVGSRVKVTGQPTPEWLKICTAASDMAAATVREVLAEPEFGFTGLHVAAAVADTLGTGDTLFIGPSNPVRDCSLVGLPFDGVDTFTPRGVAGIDGNISQAIGVALATQARYPDQVRAPRTVAIMGDVTFVHDLGGLVSLPGSPQPENLTIVVANDNGGGIFETLEIGAEEYKPSFEQAFGTPHAVDIESLCVGFGHDYRRVETLSELVAALLDTIDSGGFTVIEALTQRDTRRQLHDVLKAKNAI</sequence>
<dbReference type="KEGG" id="cmv:CMUST_01815"/>
<keyword evidence="2 6" id="KW-0479">Metal-binding</keyword>
<comment type="cofactor">
    <cofactor evidence="6">
        <name>Mg(2+)</name>
        <dbReference type="ChEBI" id="CHEBI:18420"/>
    </cofactor>
    <cofactor evidence="6">
        <name>Mn(2+)</name>
        <dbReference type="ChEBI" id="CHEBI:29035"/>
    </cofactor>
</comment>
<comment type="function">
    <text evidence="6">Catalyzes the thiamine diphosphate-dependent decarboxylation of 2-oxoglutarate and the subsequent addition of the resulting succinic semialdehyde-thiamine pyrophosphate anion to isochorismate to yield 2-succinyl-5-enolpyruvyl-6-hydroxy-3-cyclohexene-1-carboxylate (SEPHCHC).</text>
</comment>
<dbReference type="Pfam" id="PF02776">
    <property type="entry name" value="TPP_enzyme_N"/>
    <property type="match status" value="1"/>
</dbReference>